<keyword evidence="3" id="KW-1185">Reference proteome</keyword>
<name>A0A0R0LW57_9MICR</name>
<dbReference type="Proteomes" id="UP000051530">
    <property type="component" value="Unassembled WGS sequence"/>
</dbReference>
<feature type="region of interest" description="Disordered" evidence="1">
    <location>
        <begin position="1"/>
        <end position="41"/>
    </location>
</feature>
<accession>A0A0R0LW57</accession>
<protein>
    <submittedName>
        <fullName evidence="2">Uncharacterized protein</fullName>
    </submittedName>
</protein>
<evidence type="ECO:0000313" key="3">
    <source>
        <dbReference type="Proteomes" id="UP000051530"/>
    </source>
</evidence>
<organism evidence="2 3">
    <name type="scientific">Pseudoloma neurophilia</name>
    <dbReference type="NCBI Taxonomy" id="146866"/>
    <lineage>
        <taxon>Eukaryota</taxon>
        <taxon>Fungi</taxon>
        <taxon>Fungi incertae sedis</taxon>
        <taxon>Microsporidia</taxon>
        <taxon>Pseudoloma</taxon>
    </lineage>
</organism>
<comment type="caution">
    <text evidence="2">The sequence shown here is derived from an EMBL/GenBank/DDBJ whole genome shotgun (WGS) entry which is preliminary data.</text>
</comment>
<dbReference type="AlphaFoldDB" id="A0A0R0LW57"/>
<evidence type="ECO:0000313" key="2">
    <source>
        <dbReference type="EMBL" id="KRH92149.1"/>
    </source>
</evidence>
<proteinExistence type="predicted"/>
<reference evidence="2 3" key="1">
    <citation type="submission" date="2015-07" db="EMBL/GenBank/DDBJ databases">
        <title>The genome of Pseudoloma neurophilia, a relevant intracellular parasite of the zebrafish.</title>
        <authorList>
            <person name="Ndikumana S."/>
            <person name="Pelin A."/>
            <person name="Sanders J."/>
            <person name="Corradi N."/>
        </authorList>
    </citation>
    <scope>NUCLEOTIDE SEQUENCE [LARGE SCALE GENOMIC DNA]</scope>
    <source>
        <strain evidence="2 3">MK1</strain>
    </source>
</reference>
<dbReference type="EMBL" id="LGUB01001164">
    <property type="protein sequence ID" value="KRH92149.1"/>
    <property type="molecule type" value="Genomic_DNA"/>
</dbReference>
<evidence type="ECO:0000256" key="1">
    <source>
        <dbReference type="SAM" id="MobiDB-lite"/>
    </source>
</evidence>
<sequence length="287" mass="33520">NQITEENQNSDDKKDRPLKNKNVLGSKTNKPGAFHEKQKNIHPIQENVIEKENIEPIQNLKNHKDTLQSILKPKMNESLNEFNSRVAQNKESIEMLFSEGPKDGFSRQMVNPPVQIQQKRPMMPESKLAFIRAFNKRKNEFTTRKIEESVLLRESMINQSINLDAKPFTDNNLTIVNQPAKFPDMTSDFYKREIDRKLANFNVKKNIFSPNDFSPQTKIPLFTTSNETEFKKNYQKANWVKSNDLVQKLENQNHFEIKKYFDTPDIDIVSMFPTARNVTNDSPNKMK</sequence>
<feature type="non-terminal residue" evidence="2">
    <location>
        <position position="1"/>
    </location>
</feature>
<gene>
    <name evidence="2" type="ORF">M153_109030003</name>
</gene>
<dbReference type="OrthoDB" id="2193638at2759"/>
<dbReference type="VEuPathDB" id="MicrosporidiaDB:M153_109030003"/>